<sequence>MLFSMPGCLMFEGDVMVCQSMCKSWAFFLEWQTTLSKPCLLNSNFGEEMDPLMQVYNFICQGHKMIWVNNHI</sequence>
<gene>
    <name evidence="1" type="ORF">SLEP1_g48547</name>
</gene>
<dbReference type="Proteomes" id="UP001054252">
    <property type="component" value="Unassembled WGS sequence"/>
</dbReference>
<comment type="caution">
    <text evidence="1">The sequence shown here is derived from an EMBL/GenBank/DDBJ whole genome shotgun (WGS) entry which is preliminary data.</text>
</comment>
<reference evidence="1 2" key="1">
    <citation type="journal article" date="2021" name="Commun. Biol.">
        <title>The genome of Shorea leprosula (Dipterocarpaceae) highlights the ecological relevance of drought in aseasonal tropical rainforests.</title>
        <authorList>
            <person name="Ng K.K.S."/>
            <person name="Kobayashi M.J."/>
            <person name="Fawcett J.A."/>
            <person name="Hatakeyama M."/>
            <person name="Paape T."/>
            <person name="Ng C.H."/>
            <person name="Ang C.C."/>
            <person name="Tnah L.H."/>
            <person name="Lee C.T."/>
            <person name="Nishiyama T."/>
            <person name="Sese J."/>
            <person name="O'Brien M.J."/>
            <person name="Copetti D."/>
            <person name="Mohd Noor M.I."/>
            <person name="Ong R.C."/>
            <person name="Putra M."/>
            <person name="Sireger I.Z."/>
            <person name="Indrioko S."/>
            <person name="Kosugi Y."/>
            <person name="Izuno A."/>
            <person name="Isagi Y."/>
            <person name="Lee S.L."/>
            <person name="Shimizu K.K."/>
        </authorList>
    </citation>
    <scope>NUCLEOTIDE SEQUENCE [LARGE SCALE GENOMIC DNA]</scope>
    <source>
        <strain evidence="1">214</strain>
    </source>
</reference>
<proteinExistence type="predicted"/>
<organism evidence="1 2">
    <name type="scientific">Rubroshorea leprosula</name>
    <dbReference type="NCBI Taxonomy" id="152421"/>
    <lineage>
        <taxon>Eukaryota</taxon>
        <taxon>Viridiplantae</taxon>
        <taxon>Streptophyta</taxon>
        <taxon>Embryophyta</taxon>
        <taxon>Tracheophyta</taxon>
        <taxon>Spermatophyta</taxon>
        <taxon>Magnoliopsida</taxon>
        <taxon>eudicotyledons</taxon>
        <taxon>Gunneridae</taxon>
        <taxon>Pentapetalae</taxon>
        <taxon>rosids</taxon>
        <taxon>malvids</taxon>
        <taxon>Malvales</taxon>
        <taxon>Dipterocarpaceae</taxon>
        <taxon>Rubroshorea</taxon>
    </lineage>
</organism>
<protein>
    <submittedName>
        <fullName evidence="1">Uncharacterized protein</fullName>
    </submittedName>
</protein>
<dbReference type="AlphaFoldDB" id="A0AAV5LWZ7"/>
<name>A0AAV5LWZ7_9ROSI</name>
<evidence type="ECO:0000313" key="1">
    <source>
        <dbReference type="EMBL" id="GKV40962.1"/>
    </source>
</evidence>
<evidence type="ECO:0000313" key="2">
    <source>
        <dbReference type="Proteomes" id="UP001054252"/>
    </source>
</evidence>
<dbReference type="EMBL" id="BPVZ01000145">
    <property type="protein sequence ID" value="GKV40962.1"/>
    <property type="molecule type" value="Genomic_DNA"/>
</dbReference>
<keyword evidence="2" id="KW-1185">Reference proteome</keyword>
<accession>A0AAV5LWZ7</accession>